<evidence type="ECO:0000313" key="5">
    <source>
        <dbReference type="EMBL" id="GAA1697689.1"/>
    </source>
</evidence>
<dbReference type="PANTHER" id="PTHR21340:SF0">
    <property type="entry name" value="BIS(5'-NUCLEOSYL)-TETRAPHOSPHATASE [ASYMMETRICAL]"/>
    <property type="match status" value="1"/>
</dbReference>
<dbReference type="RefSeq" id="WP_182658111.1">
    <property type="nucleotide sequence ID" value="NZ_BAAAQG010000002.1"/>
</dbReference>
<dbReference type="SUPFAM" id="SSF55811">
    <property type="entry name" value="Nudix"/>
    <property type="match status" value="1"/>
</dbReference>
<evidence type="ECO:0000259" key="4">
    <source>
        <dbReference type="PROSITE" id="PS51462"/>
    </source>
</evidence>
<keyword evidence="2 3" id="KW-0378">Hydrolase</keyword>
<keyword evidence="6" id="KW-1185">Reference proteome</keyword>
<comment type="similarity">
    <text evidence="1 3">Belongs to the Nudix hydrolase family.</text>
</comment>
<evidence type="ECO:0000256" key="1">
    <source>
        <dbReference type="ARBA" id="ARBA00005582"/>
    </source>
</evidence>
<comment type="caution">
    <text evidence="5">The sequence shown here is derived from an EMBL/GenBank/DDBJ whole genome shotgun (WGS) entry which is preliminary data.</text>
</comment>
<dbReference type="InterPro" id="IPR020476">
    <property type="entry name" value="Nudix_hydrolase"/>
</dbReference>
<accession>A0ABN2I2U4</accession>
<dbReference type="Proteomes" id="UP001500383">
    <property type="component" value="Unassembled WGS sequence"/>
</dbReference>
<proteinExistence type="inferred from homology"/>
<dbReference type="Pfam" id="PF00293">
    <property type="entry name" value="NUDIX"/>
    <property type="match status" value="1"/>
</dbReference>
<name>A0ABN2I2U4_9ACTN</name>
<dbReference type="Gene3D" id="3.90.79.10">
    <property type="entry name" value="Nucleoside Triphosphate Pyrophosphohydrolase"/>
    <property type="match status" value="1"/>
</dbReference>
<dbReference type="InterPro" id="IPR000086">
    <property type="entry name" value="NUDIX_hydrolase_dom"/>
</dbReference>
<dbReference type="PANTHER" id="PTHR21340">
    <property type="entry name" value="DIADENOSINE 5,5-P1,P4-TETRAPHOSPHATE PYROPHOSPHOHYDROLASE MUTT"/>
    <property type="match status" value="1"/>
</dbReference>
<gene>
    <name evidence="5" type="ORF">GCM10009831_02240</name>
</gene>
<evidence type="ECO:0000256" key="2">
    <source>
        <dbReference type="ARBA" id="ARBA00022801"/>
    </source>
</evidence>
<dbReference type="InterPro" id="IPR020084">
    <property type="entry name" value="NUDIX_hydrolase_CS"/>
</dbReference>
<dbReference type="PRINTS" id="PR00502">
    <property type="entry name" value="NUDIXFAMILY"/>
</dbReference>
<dbReference type="Pfam" id="PF00300">
    <property type="entry name" value="His_Phos_1"/>
    <property type="match status" value="1"/>
</dbReference>
<reference evidence="5 6" key="1">
    <citation type="journal article" date="2019" name="Int. J. Syst. Evol. Microbiol.">
        <title>The Global Catalogue of Microorganisms (GCM) 10K type strain sequencing project: providing services to taxonomists for standard genome sequencing and annotation.</title>
        <authorList>
            <consortium name="The Broad Institute Genomics Platform"/>
            <consortium name="The Broad Institute Genome Sequencing Center for Infectious Disease"/>
            <person name="Wu L."/>
            <person name="Ma J."/>
        </authorList>
    </citation>
    <scope>NUCLEOTIDE SEQUENCE [LARGE SCALE GENOMIC DNA]</scope>
    <source>
        <strain evidence="5 6">JCM 16002</strain>
    </source>
</reference>
<dbReference type="PROSITE" id="PS00893">
    <property type="entry name" value="NUDIX_BOX"/>
    <property type="match status" value="1"/>
</dbReference>
<dbReference type="InterPro" id="IPR013078">
    <property type="entry name" value="His_Pase_superF_clade-1"/>
</dbReference>
<dbReference type="Gene3D" id="3.40.50.1240">
    <property type="entry name" value="Phosphoglycerate mutase-like"/>
    <property type="match status" value="1"/>
</dbReference>
<dbReference type="GO" id="GO:0016787">
    <property type="term" value="F:hydrolase activity"/>
    <property type="evidence" value="ECO:0007669"/>
    <property type="project" value="UniProtKB-KW"/>
</dbReference>
<organism evidence="5 6">
    <name type="scientific">Dietzia cercidiphylli</name>
    <dbReference type="NCBI Taxonomy" id="498199"/>
    <lineage>
        <taxon>Bacteria</taxon>
        <taxon>Bacillati</taxon>
        <taxon>Actinomycetota</taxon>
        <taxon>Actinomycetes</taxon>
        <taxon>Mycobacteriales</taxon>
        <taxon>Dietziaceae</taxon>
        <taxon>Dietzia</taxon>
    </lineage>
</organism>
<protein>
    <submittedName>
        <fullName evidence="5">NUDIX hydrolase</fullName>
    </submittedName>
</protein>
<dbReference type="InterPro" id="IPR051325">
    <property type="entry name" value="Nudix_hydrolase_domain"/>
</dbReference>
<evidence type="ECO:0000313" key="6">
    <source>
        <dbReference type="Proteomes" id="UP001500383"/>
    </source>
</evidence>
<dbReference type="PROSITE" id="PS51462">
    <property type="entry name" value="NUDIX"/>
    <property type="match status" value="1"/>
</dbReference>
<dbReference type="InterPro" id="IPR015797">
    <property type="entry name" value="NUDIX_hydrolase-like_dom_sf"/>
</dbReference>
<evidence type="ECO:0000256" key="3">
    <source>
        <dbReference type="RuleBase" id="RU003476"/>
    </source>
</evidence>
<dbReference type="SUPFAM" id="SSF53254">
    <property type="entry name" value="Phosphoglycerate mutase-like"/>
    <property type="match status" value="1"/>
</dbReference>
<sequence length="306" mass="32513">MSRKSNGGRTSVRVVPAAGAVLYRMDGGSARCAVVHRPRYDDWSLPKGKVDPGESLPVTAVREIAEETGFSAALESRIGTTAYPLKENTRKEVTYWSALASGGGFEPNSEVDEIRWLPVDEARDLVSYALDRKILTRFAAARPVDSVLLLVRHAKAGSRSEWSGDDSSRPLDRAGRTQAELLVPMLRAFGVRRLHSAPRVRCEQTVGPLADELGVGVAVEPVLSDEAYLDDPVTARERVVEIAGGDGVAAVSSQGTAIPGLVGDLAGLAGIDVGDTSTKKAGAWGLGFDGGTLVFADYYPSPLPVR</sequence>
<dbReference type="InterPro" id="IPR029033">
    <property type="entry name" value="His_PPase_superfam"/>
</dbReference>
<feature type="domain" description="Nudix hydrolase" evidence="4">
    <location>
        <begin position="13"/>
        <end position="140"/>
    </location>
</feature>
<dbReference type="CDD" id="cd03673">
    <property type="entry name" value="NUDIX_Ap6A_hydrolase"/>
    <property type="match status" value="1"/>
</dbReference>
<dbReference type="SMART" id="SM00855">
    <property type="entry name" value="PGAM"/>
    <property type="match status" value="1"/>
</dbReference>
<dbReference type="CDD" id="cd07067">
    <property type="entry name" value="HP_PGM_like"/>
    <property type="match status" value="1"/>
</dbReference>
<dbReference type="EMBL" id="BAAAQG010000002">
    <property type="protein sequence ID" value="GAA1697689.1"/>
    <property type="molecule type" value="Genomic_DNA"/>
</dbReference>